<feature type="coiled-coil region" evidence="16">
    <location>
        <begin position="1966"/>
        <end position="2000"/>
    </location>
</feature>
<dbReference type="GO" id="GO:0005634">
    <property type="term" value="C:nucleus"/>
    <property type="evidence" value="ECO:0007669"/>
    <property type="project" value="UniProtKB-SubCell"/>
</dbReference>
<evidence type="ECO:0000256" key="4">
    <source>
        <dbReference type="ARBA" id="ARBA00022737"/>
    </source>
</evidence>
<dbReference type="InterPro" id="IPR006564">
    <property type="entry name" value="Znf_PMZ"/>
</dbReference>
<evidence type="ECO:0000256" key="1">
    <source>
        <dbReference type="ARBA" id="ARBA00004123"/>
    </source>
</evidence>
<dbReference type="InterPro" id="IPR013087">
    <property type="entry name" value="Znf_C2H2_type"/>
</dbReference>
<dbReference type="InterPro" id="IPR057993">
    <property type="entry name" value="HD-Zip_IV_C"/>
</dbReference>
<dbReference type="GO" id="GO:0008289">
    <property type="term" value="F:lipid binding"/>
    <property type="evidence" value="ECO:0007669"/>
    <property type="project" value="InterPro"/>
</dbReference>
<dbReference type="SUPFAM" id="SSF46689">
    <property type="entry name" value="Homeodomain-like"/>
    <property type="match status" value="1"/>
</dbReference>
<dbReference type="Pfam" id="PF22996">
    <property type="entry name" value="C2H2-2nd_BIRD-IDD"/>
    <property type="match status" value="1"/>
</dbReference>
<evidence type="ECO:0000256" key="7">
    <source>
        <dbReference type="ARBA" id="ARBA00023015"/>
    </source>
</evidence>
<evidence type="ECO:0000313" key="22">
    <source>
        <dbReference type="Proteomes" id="UP001055439"/>
    </source>
</evidence>
<dbReference type="GO" id="GO:0008270">
    <property type="term" value="F:zinc ion binding"/>
    <property type="evidence" value="ECO:0007669"/>
    <property type="project" value="UniProtKB-KW"/>
</dbReference>
<sequence length="2074" mass="233457">MDSVGERDVSEVQRRKKRFYRHTPQQIQELEALFKLCPHPDEKQRMKLSRDLGLEPRQIKSNLDLSLQTQHERSDNCSLRAENDKIRFENITMEEALKRAVCLSCGAGPPADNPFFDEQKLRMENTRLKEEIHTRKGNEKFDGNVLLQVDRVSDLASKYLGRPITQLPSTLRVSVSQSEVSVGTYYNPGISSSLDLGLLCQSSSSVLSYPSPTTISDLEKPIMMDMASAALEEVVKLIQTNEPLWLKSASLGTEALQSETYERIFQRPSQQFKLPDRRTEASRDSALVIMDATTLVDMFMDASKWMELFPTIVSNARIIDVLASGMSGTRSGSLLLVLSPVVPTRHFCFLRYCQQIDPGLWVIADVSVNYPMDSRHLPSPLSCMLPSGCLIAAMPNGYSKISWVEHVQFQEKNTIHRLFRDLVNSGTSFGANRWLTTLQRMSQRLACLMSARLSTRDIAGAVPSVEAKRSMMKLAHRMVMDFCASFSASVGNKWTMLSGINDDLRVTLHRTDSSLPHGVVLSAATSIWLPLPSDRVFSFLKDEQNRPQWDVFSIGNNLQKVAHITNGSDQGNAISILRGLNCTHNMLILQESCTDASGSVVVYSPIDLPAMNTIMSGEDPSYIHILPSGFTILPDGRFGVGGGASTSSGPTGRPSGSLVTVAFQMLMSSSPVAAPSFDEMGRASCCGIRKQIKAVLFCWLVVNASISMEAAAAAVSLGTIPFFVSNKPIKCLHLEALEGVKNAPYLLSLPLWSKLKQQMQMQMPHPEIDWELQVTSWLGLLLHSPSLLAGPGNGAWISGGPLGLRGSKFVLPVRPPPSRLSLSLTIVVPCNFFMSMETTSSEDEESLKDNNVDLNDDNIEHHMTFDVSNQLADAGNLFSSHQQNSENSEPFVGMEFESEESAKLFYMAYASRVGFSVRISKSRRSRNDESIIMRRFVCSKEGFHLRKGKFDDGKKKRKRATIREGCNAMIEVIQKYYGRWVVTKLVKEHNHVVAAPSRVLYVAPEVYGNADPYLGMEFPSHEAAQTFYYAYASRVGFDVRIRLSRRSTRDETFVMRRFVCTKEGFTPHEDSYDDSKKKRNRTPTREGCKAMFEVIKKDYGKWIVSKLILEHTHDLAVAPSKVHYIQSNTEVVVLAKSGALNREKSVTPNTKTHLGKFGDLSNIPSSDNDFMTEARDISPTVFGLEDTQSLLEYFKRTQAENPTFYYAFQVDKNNCLSHAFWADAKAKMAYYCFGDAVTVDTSFKENKNMVPFVMFTGVNHHLQSVNFGFALLTDESEASFVWLLENWIVAMCGRHPVSLSTDYHEAIGSAISRVFPETRHRFCKWHVLNKCNERLSDVYVTRNTFKQEFEKCIDKSETTDIFESNWMVILEKYDLGDNSWLKFLFSIRQKWVPVYLKDAFTAEISASQKPESLISFFEKYFNTKTSLLVLVSLLEQAMTGWYEREALEDLATSYTRPILRTPSNMLKQVADIYTRTIFDVFQEEFVESLGYFVEKIEDGLVSKYNITKDEDVFTTFIVTYDFSNKRTNCSCCRFETAGILCRHILRVFLTVDVRALPDCYILKRWTKDAKNGFVLDECVRYNELYRDAVKYAKEGSTSEEVYTVAKSALQIGFAQLGTDKIGILPSPGYWMLMAKDQADTRQQHALILQFHFGWIKPRNLTSPLNNVVAWKLNEFVIHGLLLLEEEDEAIGKASMAAWLLPLARCRDHMFVVIQLANTVSDPDAEVVSLSPRTLLEAERYVCEICNQGFQRDQNLQMHRRRHKVPWKLLKREPEAVRKRVFVCPEPSCLHHDPRHALGDLVGIKKHFRRKHSNHKQWVCCKCSKAYAVQSDYKAHLKTCGTRGHSCDCGRVFSRVESFIEHQDSCNGAGGLSWTASSTTPSAATNASAPAPNDHRLGLLHNLELQLLPTSSPHQSHATSSPSSSLTLVSDEAQAAELQLSLGPRESETALASIGHSSNAGCERQEQALASEAREQAMKQVELAEKEFANARRIRQQAQADLQNAYLLRDHARKQMNLLLLQVTCHACRKQFQPKPDSAFAEISPPSASCVSSLMTGIKRDDINVGHHLPKFWST</sequence>
<dbReference type="InterPro" id="IPR018289">
    <property type="entry name" value="MULE_transposase_dom"/>
</dbReference>
<evidence type="ECO:0000313" key="21">
    <source>
        <dbReference type="EMBL" id="URE46491.1"/>
    </source>
</evidence>
<dbReference type="SMART" id="SM00389">
    <property type="entry name" value="HOX"/>
    <property type="match status" value="1"/>
</dbReference>
<feature type="domain" description="START" evidence="19">
    <location>
        <begin position="216"/>
        <end position="447"/>
    </location>
</feature>
<keyword evidence="8 16" id="KW-0175">Coiled coil</keyword>
<dbReference type="EMBL" id="CP097511">
    <property type="protein sequence ID" value="URE46491.1"/>
    <property type="molecule type" value="Genomic_DNA"/>
</dbReference>
<keyword evidence="22" id="KW-1185">Reference proteome</keyword>
<feature type="DNA-binding region" description="Homeobox" evidence="14">
    <location>
        <begin position="15"/>
        <end position="61"/>
    </location>
</feature>
<evidence type="ECO:0000256" key="10">
    <source>
        <dbReference type="ARBA" id="ARBA00023155"/>
    </source>
</evidence>
<evidence type="ECO:0000256" key="13">
    <source>
        <dbReference type="PROSITE-ProRule" id="PRU00042"/>
    </source>
</evidence>
<accession>A0A9E7LAL9</accession>
<evidence type="ECO:0000259" key="18">
    <source>
        <dbReference type="PROSITE" id="PS50157"/>
    </source>
</evidence>
<dbReference type="Pfam" id="PF01852">
    <property type="entry name" value="START"/>
    <property type="match status" value="1"/>
</dbReference>
<dbReference type="GO" id="GO:0006355">
    <property type="term" value="P:regulation of DNA-templated transcription"/>
    <property type="evidence" value="ECO:0007669"/>
    <property type="project" value="UniProtKB-ARBA"/>
</dbReference>
<evidence type="ECO:0000259" key="19">
    <source>
        <dbReference type="PROSITE" id="PS50848"/>
    </source>
</evidence>
<keyword evidence="3" id="KW-0479">Metal-binding</keyword>
<evidence type="ECO:0000259" key="17">
    <source>
        <dbReference type="PROSITE" id="PS50071"/>
    </source>
</evidence>
<dbReference type="FunFam" id="3.30.160.60:FF:000554">
    <property type="entry name" value="protein indeterminate-domain 12-like"/>
    <property type="match status" value="1"/>
</dbReference>
<dbReference type="Pfam" id="PF25797">
    <property type="entry name" value="PDF2_C"/>
    <property type="match status" value="1"/>
</dbReference>
<dbReference type="SUPFAM" id="SSF55961">
    <property type="entry name" value="Bet v1-like"/>
    <property type="match status" value="2"/>
</dbReference>
<evidence type="ECO:0000256" key="14">
    <source>
        <dbReference type="PROSITE-ProRule" id="PRU00108"/>
    </source>
</evidence>
<dbReference type="InterPro" id="IPR055187">
    <property type="entry name" value="C2CH-3rd_BIRD-IDD"/>
</dbReference>
<dbReference type="GO" id="GO:0003677">
    <property type="term" value="F:DNA binding"/>
    <property type="evidence" value="ECO:0007669"/>
    <property type="project" value="UniProtKB-UniRule"/>
</dbReference>
<dbReference type="PROSITE" id="PS50157">
    <property type="entry name" value="ZINC_FINGER_C2H2_2"/>
    <property type="match status" value="1"/>
</dbReference>
<evidence type="ECO:0000256" key="9">
    <source>
        <dbReference type="ARBA" id="ARBA00023125"/>
    </source>
</evidence>
<comment type="similarity">
    <text evidence="2">Belongs to the HD-ZIP homeobox family. Class IV subfamily.</text>
</comment>
<dbReference type="PROSITE" id="PS50848">
    <property type="entry name" value="START"/>
    <property type="match status" value="1"/>
</dbReference>
<keyword evidence="10 14" id="KW-0371">Homeobox</keyword>
<dbReference type="InterPro" id="IPR007527">
    <property type="entry name" value="Znf_SWIM"/>
</dbReference>
<name>A0A9E7LAL9_9LILI</name>
<keyword evidence="12 14" id="KW-0539">Nucleus</keyword>
<dbReference type="Pfam" id="PF00046">
    <property type="entry name" value="Homeodomain"/>
    <property type="match status" value="1"/>
</dbReference>
<comment type="subcellular location">
    <subcellularLocation>
        <location evidence="1 14 15">Nucleus</location>
    </subcellularLocation>
</comment>
<protein>
    <submittedName>
        <fullName evidence="21">Homeobox-leucine zipper protein</fullName>
    </submittedName>
</protein>
<dbReference type="Pfam" id="PF04434">
    <property type="entry name" value="SWIM"/>
    <property type="match status" value="1"/>
</dbReference>
<dbReference type="InterPro" id="IPR001356">
    <property type="entry name" value="HD"/>
</dbReference>
<dbReference type="Proteomes" id="UP001055439">
    <property type="component" value="Chromosome 9"/>
</dbReference>
<dbReference type="Pfam" id="PF03101">
    <property type="entry name" value="FAR1"/>
    <property type="match status" value="2"/>
</dbReference>
<evidence type="ECO:0000256" key="8">
    <source>
        <dbReference type="ARBA" id="ARBA00023054"/>
    </source>
</evidence>
<proteinExistence type="inferred from homology"/>
<dbReference type="PROSITE" id="PS50966">
    <property type="entry name" value="ZF_SWIM"/>
    <property type="match status" value="1"/>
</dbReference>
<dbReference type="SMART" id="SM00575">
    <property type="entry name" value="ZnF_PMZ"/>
    <property type="match status" value="1"/>
</dbReference>
<dbReference type="PANTHER" id="PTHR45654">
    <property type="entry name" value="HOMEOBOX-LEUCINE ZIPPER PROTEIN MERISTEM L1"/>
    <property type="match status" value="1"/>
</dbReference>
<evidence type="ECO:0000256" key="16">
    <source>
        <dbReference type="SAM" id="Coils"/>
    </source>
</evidence>
<dbReference type="Pfam" id="PF10551">
    <property type="entry name" value="MULE"/>
    <property type="match status" value="1"/>
</dbReference>
<dbReference type="InterPro" id="IPR004330">
    <property type="entry name" value="FAR1_DNA_bnd_dom"/>
</dbReference>
<keyword evidence="7" id="KW-0805">Transcription regulation</keyword>
<dbReference type="CDD" id="cd08875">
    <property type="entry name" value="START_ArGLABRA2_like"/>
    <property type="match status" value="1"/>
</dbReference>
<feature type="domain" description="Homeobox" evidence="17">
    <location>
        <begin position="13"/>
        <end position="60"/>
    </location>
</feature>
<evidence type="ECO:0000256" key="12">
    <source>
        <dbReference type="ARBA" id="ARBA00023242"/>
    </source>
</evidence>
<dbReference type="Gene3D" id="3.30.530.20">
    <property type="match status" value="1"/>
</dbReference>
<evidence type="ECO:0000256" key="5">
    <source>
        <dbReference type="ARBA" id="ARBA00022771"/>
    </source>
</evidence>
<evidence type="ECO:0000256" key="6">
    <source>
        <dbReference type="ARBA" id="ARBA00022833"/>
    </source>
</evidence>
<dbReference type="Pfam" id="PF22995">
    <property type="entry name" value="C2CH-3rd_BIRD-IDD"/>
    <property type="match status" value="1"/>
</dbReference>
<keyword evidence="9 14" id="KW-0238">DNA-binding</keyword>
<feature type="domain" description="C2H2-type" evidence="18">
    <location>
        <begin position="1740"/>
        <end position="1762"/>
    </location>
</feature>
<dbReference type="InterPro" id="IPR055186">
    <property type="entry name" value="C2H2-2nd_BIRD-IDD"/>
</dbReference>
<dbReference type="SMART" id="SM00234">
    <property type="entry name" value="START"/>
    <property type="match status" value="1"/>
</dbReference>
<evidence type="ECO:0000259" key="20">
    <source>
        <dbReference type="PROSITE" id="PS50966"/>
    </source>
</evidence>
<dbReference type="CDD" id="cd00086">
    <property type="entry name" value="homeodomain"/>
    <property type="match status" value="1"/>
</dbReference>
<keyword evidence="6" id="KW-0862">Zinc</keyword>
<dbReference type="PROSITE" id="PS00028">
    <property type="entry name" value="ZINC_FINGER_C2H2_1"/>
    <property type="match status" value="1"/>
</dbReference>
<keyword evidence="5 13" id="KW-0863">Zinc-finger</keyword>
<dbReference type="Gene3D" id="1.10.10.60">
    <property type="entry name" value="Homeodomain-like"/>
    <property type="match status" value="1"/>
</dbReference>
<gene>
    <name evidence="21" type="ORF">MUK42_15109</name>
</gene>
<keyword evidence="11" id="KW-0804">Transcription</keyword>
<organism evidence="21 22">
    <name type="scientific">Musa troglodytarum</name>
    <name type="common">fe'i banana</name>
    <dbReference type="NCBI Taxonomy" id="320322"/>
    <lineage>
        <taxon>Eukaryota</taxon>
        <taxon>Viridiplantae</taxon>
        <taxon>Streptophyta</taxon>
        <taxon>Embryophyta</taxon>
        <taxon>Tracheophyta</taxon>
        <taxon>Spermatophyta</taxon>
        <taxon>Magnoliopsida</taxon>
        <taxon>Liliopsida</taxon>
        <taxon>Zingiberales</taxon>
        <taxon>Musaceae</taxon>
        <taxon>Musa</taxon>
    </lineage>
</organism>
<dbReference type="OrthoDB" id="1927586at2759"/>
<evidence type="ECO:0000256" key="2">
    <source>
        <dbReference type="ARBA" id="ARBA00006789"/>
    </source>
</evidence>
<reference evidence="21" key="1">
    <citation type="submission" date="2022-05" db="EMBL/GenBank/DDBJ databases">
        <title>The Musa troglodytarum L. genome provides insights into the mechanism of non-climacteric behaviour and enrichment of carotenoids.</title>
        <authorList>
            <person name="Wang J."/>
        </authorList>
    </citation>
    <scope>NUCLEOTIDE SEQUENCE</scope>
    <source>
        <tissue evidence="21">Leaf</tissue>
    </source>
</reference>
<feature type="domain" description="SWIM-type" evidence="20">
    <location>
        <begin position="1516"/>
        <end position="1552"/>
    </location>
</feature>
<dbReference type="PROSITE" id="PS50071">
    <property type="entry name" value="HOMEOBOX_2"/>
    <property type="match status" value="1"/>
</dbReference>
<dbReference type="InterPro" id="IPR023393">
    <property type="entry name" value="START-like_dom_sf"/>
</dbReference>
<dbReference type="InterPro" id="IPR042160">
    <property type="entry name" value="HD-Zip_IV"/>
</dbReference>
<evidence type="ECO:0000256" key="3">
    <source>
        <dbReference type="ARBA" id="ARBA00022723"/>
    </source>
</evidence>
<evidence type="ECO:0000256" key="11">
    <source>
        <dbReference type="ARBA" id="ARBA00023163"/>
    </source>
</evidence>
<dbReference type="SMART" id="SM00355">
    <property type="entry name" value="ZnF_C2H2"/>
    <property type="match status" value="3"/>
</dbReference>
<dbReference type="InterPro" id="IPR002913">
    <property type="entry name" value="START_lipid-bd_dom"/>
</dbReference>
<evidence type="ECO:0000256" key="15">
    <source>
        <dbReference type="RuleBase" id="RU000682"/>
    </source>
</evidence>
<keyword evidence="4" id="KW-0677">Repeat</keyword>
<dbReference type="PANTHER" id="PTHR45654:SF1">
    <property type="entry name" value="HOMEOBOX-LEUCINE ZIPPER PROTEIN HDG11"/>
    <property type="match status" value="1"/>
</dbReference>
<dbReference type="InterPro" id="IPR009057">
    <property type="entry name" value="Homeodomain-like_sf"/>
</dbReference>